<dbReference type="AlphaFoldDB" id="A0A0P8W9V0"/>
<proteinExistence type="inferred from homology"/>
<feature type="active site" description="Nucleophile; methyl group acceptor" evidence="9">
    <location>
        <position position="136"/>
    </location>
</feature>
<dbReference type="PATRIC" id="fig|36849.3.peg.2097"/>
<reference evidence="12 13" key="1">
    <citation type="submission" date="2015-09" db="EMBL/GenBank/DDBJ databases">
        <title>Genome sequence of Oxobacter pfennigii DSM 3222.</title>
        <authorList>
            <person name="Poehlein A."/>
            <person name="Bengelsdorf F.R."/>
            <person name="Schiel-Bengelsdorf B."/>
            <person name="Duerre P."/>
            <person name="Daniel R."/>
        </authorList>
    </citation>
    <scope>NUCLEOTIDE SEQUENCE [LARGE SCALE GENOMIC DNA]</scope>
    <source>
        <strain evidence="12 13">DSM 3222</strain>
    </source>
</reference>
<dbReference type="InterPro" id="IPR036388">
    <property type="entry name" value="WH-like_DNA-bd_sf"/>
</dbReference>
<keyword evidence="3 9" id="KW-0963">Cytoplasm</keyword>
<keyword evidence="4 9" id="KW-0489">Methyltransferase</keyword>
<dbReference type="HAMAP" id="MF_00772">
    <property type="entry name" value="OGT"/>
    <property type="match status" value="1"/>
</dbReference>
<dbReference type="Gene3D" id="1.10.10.10">
    <property type="entry name" value="Winged helix-like DNA-binding domain superfamily/Winged helix DNA-binding domain"/>
    <property type="match status" value="1"/>
</dbReference>
<comment type="caution">
    <text evidence="12">The sequence shown here is derived from an EMBL/GenBank/DDBJ whole genome shotgun (WGS) entry which is preliminary data.</text>
</comment>
<dbReference type="Gene3D" id="3.30.160.70">
    <property type="entry name" value="Methylated DNA-protein cysteine methyltransferase domain"/>
    <property type="match status" value="1"/>
</dbReference>
<comment type="subcellular location">
    <subcellularLocation>
        <location evidence="9">Cytoplasm</location>
    </subcellularLocation>
</comment>
<dbReference type="CDD" id="cd06445">
    <property type="entry name" value="ATase"/>
    <property type="match status" value="1"/>
</dbReference>
<dbReference type="InterPro" id="IPR008332">
    <property type="entry name" value="MethylG_MeTrfase_N"/>
</dbReference>
<dbReference type="GO" id="GO:0003908">
    <property type="term" value="F:methylated-DNA-[protein]-cysteine S-methyltransferase activity"/>
    <property type="evidence" value="ECO:0007669"/>
    <property type="project" value="UniProtKB-UniRule"/>
</dbReference>
<evidence type="ECO:0000259" key="11">
    <source>
        <dbReference type="Pfam" id="PF02870"/>
    </source>
</evidence>
<comment type="similarity">
    <text evidence="2 9">Belongs to the MGMT family.</text>
</comment>
<comment type="catalytic activity">
    <reaction evidence="8 9">
        <text>a 6-O-methyl-2'-deoxyguanosine in DNA + L-cysteinyl-[protein] = S-methyl-L-cysteinyl-[protein] + a 2'-deoxyguanosine in DNA</text>
        <dbReference type="Rhea" id="RHEA:24000"/>
        <dbReference type="Rhea" id="RHEA-COMP:10131"/>
        <dbReference type="Rhea" id="RHEA-COMP:10132"/>
        <dbReference type="Rhea" id="RHEA-COMP:11367"/>
        <dbReference type="Rhea" id="RHEA-COMP:11368"/>
        <dbReference type="ChEBI" id="CHEBI:29950"/>
        <dbReference type="ChEBI" id="CHEBI:82612"/>
        <dbReference type="ChEBI" id="CHEBI:85445"/>
        <dbReference type="ChEBI" id="CHEBI:85448"/>
        <dbReference type="EC" id="2.1.1.63"/>
    </reaction>
</comment>
<dbReference type="InterPro" id="IPR001497">
    <property type="entry name" value="MethylDNA_cys_MeTrfase_AS"/>
</dbReference>
<evidence type="ECO:0000313" key="13">
    <source>
        <dbReference type="Proteomes" id="UP000050326"/>
    </source>
</evidence>
<dbReference type="PANTHER" id="PTHR10815">
    <property type="entry name" value="METHYLATED-DNA--PROTEIN-CYSTEINE METHYLTRANSFERASE"/>
    <property type="match status" value="1"/>
</dbReference>
<evidence type="ECO:0000256" key="9">
    <source>
        <dbReference type="HAMAP-Rule" id="MF_00772"/>
    </source>
</evidence>
<keyword evidence="13" id="KW-1185">Reference proteome</keyword>
<dbReference type="PROSITE" id="PS00374">
    <property type="entry name" value="MGMT"/>
    <property type="match status" value="1"/>
</dbReference>
<evidence type="ECO:0000256" key="4">
    <source>
        <dbReference type="ARBA" id="ARBA00022603"/>
    </source>
</evidence>
<evidence type="ECO:0000256" key="6">
    <source>
        <dbReference type="ARBA" id="ARBA00022763"/>
    </source>
</evidence>
<dbReference type="InterPro" id="IPR023546">
    <property type="entry name" value="MGMT"/>
</dbReference>
<keyword evidence="7 9" id="KW-0234">DNA repair</keyword>
<dbReference type="EC" id="2.1.1.63" evidence="9"/>
<dbReference type="STRING" id="36849.OXPF_19830"/>
<dbReference type="InterPro" id="IPR036217">
    <property type="entry name" value="MethylDNA_cys_MeTrfase_DNAb"/>
</dbReference>
<evidence type="ECO:0000256" key="2">
    <source>
        <dbReference type="ARBA" id="ARBA00008711"/>
    </source>
</evidence>
<dbReference type="Pfam" id="PF02870">
    <property type="entry name" value="Methyltransf_1N"/>
    <property type="match status" value="1"/>
</dbReference>
<protein>
    <recommendedName>
        <fullName evidence="9">Methylated-DNA--protein-cysteine methyltransferase</fullName>
        <ecNumber evidence="9">2.1.1.63</ecNumber>
    </recommendedName>
    <alternativeName>
        <fullName evidence="9">6-O-methylguanine-DNA methyltransferase</fullName>
        <shortName evidence="9">MGMT</shortName>
    </alternativeName>
    <alternativeName>
        <fullName evidence="9">O-6-methylguanine-DNA-alkyltransferase</fullName>
    </alternativeName>
</protein>
<dbReference type="Pfam" id="PF01035">
    <property type="entry name" value="DNA_binding_1"/>
    <property type="match status" value="1"/>
</dbReference>
<dbReference type="GO" id="GO:0032259">
    <property type="term" value="P:methylation"/>
    <property type="evidence" value="ECO:0007669"/>
    <property type="project" value="UniProtKB-KW"/>
</dbReference>
<evidence type="ECO:0000313" key="12">
    <source>
        <dbReference type="EMBL" id="KPU44489.1"/>
    </source>
</evidence>
<dbReference type="InterPro" id="IPR014048">
    <property type="entry name" value="MethylDNA_cys_MeTrfase_DNA-bd"/>
</dbReference>
<keyword evidence="6 9" id="KW-0227">DNA damage</keyword>
<keyword evidence="5 9" id="KW-0808">Transferase</keyword>
<organism evidence="12 13">
    <name type="scientific">Oxobacter pfennigii</name>
    <dbReference type="NCBI Taxonomy" id="36849"/>
    <lineage>
        <taxon>Bacteria</taxon>
        <taxon>Bacillati</taxon>
        <taxon>Bacillota</taxon>
        <taxon>Clostridia</taxon>
        <taxon>Eubacteriales</taxon>
        <taxon>Clostridiaceae</taxon>
        <taxon>Oxobacter</taxon>
    </lineage>
</organism>
<sequence length="206" mass="22328">MYYSTTYTSPVGTITLACEGGNLVGLWMEGQKYHGDTIPEEMVEKIDMPVFDAAKKWLGRYFAGETPDVFELPLRPIGSKFRQEVWSILCEIPYGEVITYGGIAKKMAVKMGKESMSSQAVGGAVGHNPISIIIPCHRVVGANGSLTGYAGGVSTKVRLLEMEGADMSRLFVPTKGTLFDAKNKNDIDFGCGTGLDLVHPHLFLDG</sequence>
<comment type="catalytic activity">
    <reaction evidence="1 9">
        <text>a 4-O-methyl-thymidine in DNA + L-cysteinyl-[protein] = a thymidine in DNA + S-methyl-L-cysteinyl-[protein]</text>
        <dbReference type="Rhea" id="RHEA:53428"/>
        <dbReference type="Rhea" id="RHEA-COMP:10131"/>
        <dbReference type="Rhea" id="RHEA-COMP:10132"/>
        <dbReference type="Rhea" id="RHEA-COMP:13555"/>
        <dbReference type="Rhea" id="RHEA-COMP:13556"/>
        <dbReference type="ChEBI" id="CHEBI:29950"/>
        <dbReference type="ChEBI" id="CHEBI:82612"/>
        <dbReference type="ChEBI" id="CHEBI:137386"/>
        <dbReference type="ChEBI" id="CHEBI:137387"/>
        <dbReference type="EC" id="2.1.1.63"/>
    </reaction>
</comment>
<comment type="miscellaneous">
    <text evidence="9">This enzyme catalyzes only one turnover and therefore is not strictly catalytic. According to one definition, an enzyme is a biocatalyst that acts repeatedly and over many reaction cycles.</text>
</comment>
<dbReference type="NCBIfam" id="TIGR00589">
    <property type="entry name" value="ogt"/>
    <property type="match status" value="1"/>
</dbReference>
<evidence type="ECO:0000256" key="8">
    <source>
        <dbReference type="ARBA" id="ARBA00049348"/>
    </source>
</evidence>
<evidence type="ECO:0000256" key="1">
    <source>
        <dbReference type="ARBA" id="ARBA00001286"/>
    </source>
</evidence>
<dbReference type="SUPFAM" id="SSF53155">
    <property type="entry name" value="Methylated DNA-protein cysteine methyltransferase domain"/>
    <property type="match status" value="1"/>
</dbReference>
<evidence type="ECO:0000256" key="3">
    <source>
        <dbReference type="ARBA" id="ARBA00022490"/>
    </source>
</evidence>
<dbReference type="FunFam" id="1.10.10.10:FF:000214">
    <property type="entry name" value="Methylated-DNA--protein-cysteine methyltransferase"/>
    <property type="match status" value="1"/>
</dbReference>
<evidence type="ECO:0000256" key="5">
    <source>
        <dbReference type="ARBA" id="ARBA00022679"/>
    </source>
</evidence>
<comment type="function">
    <text evidence="9">Involved in the cellular defense against the biological effects of O6-methylguanine (O6-MeG) and O4-methylthymine (O4-MeT) in DNA. Repairs the methylated nucleobase in DNA by stoichiometrically transferring the methyl group to a cysteine residue in the enzyme. This is a suicide reaction: the enzyme is irreversibly inactivated.</text>
</comment>
<dbReference type="GO" id="GO:0006307">
    <property type="term" value="P:DNA alkylation repair"/>
    <property type="evidence" value="ECO:0007669"/>
    <property type="project" value="UniProtKB-UniRule"/>
</dbReference>
<accession>A0A0P8W9V0</accession>
<feature type="domain" description="Methylated-DNA-[protein]-cysteine S-methyltransferase DNA binding" evidence="10">
    <location>
        <begin position="80"/>
        <end position="165"/>
    </location>
</feature>
<evidence type="ECO:0000259" key="10">
    <source>
        <dbReference type="Pfam" id="PF01035"/>
    </source>
</evidence>
<dbReference type="Proteomes" id="UP000050326">
    <property type="component" value="Unassembled WGS sequence"/>
</dbReference>
<dbReference type="InterPro" id="IPR036631">
    <property type="entry name" value="MGMT_N_sf"/>
</dbReference>
<evidence type="ECO:0000256" key="7">
    <source>
        <dbReference type="ARBA" id="ARBA00023204"/>
    </source>
</evidence>
<gene>
    <name evidence="12" type="primary">ogt_2</name>
    <name evidence="12" type="ORF">OXPF_19830</name>
</gene>
<feature type="domain" description="Methylguanine DNA methyltransferase ribonuclease-like" evidence="11">
    <location>
        <begin position="3"/>
        <end position="75"/>
    </location>
</feature>
<dbReference type="PANTHER" id="PTHR10815:SF5">
    <property type="entry name" value="METHYLATED-DNA--PROTEIN-CYSTEINE METHYLTRANSFERASE"/>
    <property type="match status" value="1"/>
</dbReference>
<dbReference type="EMBL" id="LKET01000030">
    <property type="protein sequence ID" value="KPU44489.1"/>
    <property type="molecule type" value="Genomic_DNA"/>
</dbReference>
<name>A0A0P8W9V0_9CLOT</name>
<dbReference type="GO" id="GO:0005737">
    <property type="term" value="C:cytoplasm"/>
    <property type="evidence" value="ECO:0007669"/>
    <property type="project" value="UniProtKB-SubCell"/>
</dbReference>
<dbReference type="RefSeq" id="WP_083479813.1">
    <property type="nucleotide sequence ID" value="NZ_LKET01000030.1"/>
</dbReference>
<dbReference type="SUPFAM" id="SSF46767">
    <property type="entry name" value="Methylated DNA-protein cysteine methyltransferase, C-terminal domain"/>
    <property type="match status" value="1"/>
</dbReference>
<dbReference type="OrthoDB" id="9802228at2"/>